<keyword evidence="2" id="KW-0645">Protease</keyword>
<keyword evidence="6" id="KW-1185">Reference proteome</keyword>
<organism evidence="5 6">
    <name type="scientific">Microbacterium caowuchunii</name>
    <dbReference type="NCBI Taxonomy" id="2614638"/>
    <lineage>
        <taxon>Bacteria</taxon>
        <taxon>Bacillati</taxon>
        <taxon>Actinomycetota</taxon>
        <taxon>Actinomycetes</taxon>
        <taxon>Micrococcales</taxon>
        <taxon>Microbacteriaceae</taxon>
        <taxon>Microbacterium</taxon>
    </lineage>
</organism>
<name>A0A5N0THA3_9MICO</name>
<evidence type="ECO:0000256" key="1">
    <source>
        <dbReference type="ARBA" id="ARBA00006534"/>
    </source>
</evidence>
<reference evidence="6" key="1">
    <citation type="submission" date="2019-09" db="EMBL/GenBank/DDBJ databases">
        <title>Mumia zhuanghuii sp. nov. isolated from the intestinal contents of plateau pika (Ochotona curzoniae) in the Qinghai-Tibet plateau of China.</title>
        <authorList>
            <person name="Tian Z."/>
        </authorList>
    </citation>
    <scope>NUCLEOTIDE SEQUENCE [LARGE SCALE GENOMIC DNA]</scope>
    <source>
        <strain evidence="6">L-033</strain>
    </source>
</reference>
<evidence type="ECO:0000313" key="6">
    <source>
        <dbReference type="Proteomes" id="UP000326838"/>
    </source>
</evidence>
<dbReference type="Pfam" id="PF03575">
    <property type="entry name" value="Peptidase_S51"/>
    <property type="match status" value="1"/>
</dbReference>
<protein>
    <submittedName>
        <fullName evidence="5">Peptidase</fullName>
    </submittedName>
</protein>
<evidence type="ECO:0000256" key="4">
    <source>
        <dbReference type="ARBA" id="ARBA00022825"/>
    </source>
</evidence>
<proteinExistence type="inferred from homology"/>
<sequence>MVVNMRIYLSSYRLGRRAAALQCSGGDALIVMNALDEYEQRLLSWDREVEDLARLGYRSKELDLREYWGARDGALRERLAAADLMWVVGGNAFVLARAATEAQLASALAESPGLVYAGYSAGACLTSIDLHGVHLMDDPSTQPTGYHPAMRAETLNLIGTRIIPHASSTGARAGAAYLREQDLAFIELADGDDHLIGMH</sequence>
<evidence type="ECO:0000313" key="5">
    <source>
        <dbReference type="EMBL" id="KAA9133858.1"/>
    </source>
</evidence>
<dbReference type="EMBL" id="VYUY01000009">
    <property type="protein sequence ID" value="KAA9133858.1"/>
    <property type="molecule type" value="Genomic_DNA"/>
</dbReference>
<dbReference type="Proteomes" id="UP000326838">
    <property type="component" value="Unassembled WGS sequence"/>
</dbReference>
<dbReference type="AlphaFoldDB" id="A0A5N0THA3"/>
<keyword evidence="4" id="KW-0720">Serine protease</keyword>
<gene>
    <name evidence="5" type="ORF">F6B40_08930</name>
</gene>
<dbReference type="InterPro" id="IPR029062">
    <property type="entry name" value="Class_I_gatase-like"/>
</dbReference>
<dbReference type="GO" id="GO:0006508">
    <property type="term" value="P:proteolysis"/>
    <property type="evidence" value="ECO:0007669"/>
    <property type="project" value="UniProtKB-KW"/>
</dbReference>
<evidence type="ECO:0000256" key="2">
    <source>
        <dbReference type="ARBA" id="ARBA00022670"/>
    </source>
</evidence>
<dbReference type="SUPFAM" id="SSF52317">
    <property type="entry name" value="Class I glutamine amidotransferase-like"/>
    <property type="match status" value="1"/>
</dbReference>
<evidence type="ECO:0000256" key="3">
    <source>
        <dbReference type="ARBA" id="ARBA00022801"/>
    </source>
</evidence>
<keyword evidence="3" id="KW-0378">Hydrolase</keyword>
<dbReference type="GO" id="GO:0008236">
    <property type="term" value="F:serine-type peptidase activity"/>
    <property type="evidence" value="ECO:0007669"/>
    <property type="project" value="UniProtKB-KW"/>
</dbReference>
<dbReference type="Gene3D" id="3.40.50.880">
    <property type="match status" value="1"/>
</dbReference>
<comment type="similarity">
    <text evidence="1">Belongs to the peptidase S51 family.</text>
</comment>
<dbReference type="InterPro" id="IPR005320">
    <property type="entry name" value="Peptidase_S51"/>
</dbReference>
<dbReference type="PANTHER" id="PTHR20842:SF0">
    <property type="entry name" value="ALPHA-ASPARTYL DIPEPTIDASE"/>
    <property type="match status" value="1"/>
</dbReference>
<accession>A0A5N0THA3</accession>
<comment type="caution">
    <text evidence="5">The sequence shown here is derived from an EMBL/GenBank/DDBJ whole genome shotgun (WGS) entry which is preliminary data.</text>
</comment>
<dbReference type="PANTHER" id="PTHR20842">
    <property type="entry name" value="PROTEASE S51 ALPHA-ASPARTYL DIPEPTIDASE"/>
    <property type="match status" value="1"/>
</dbReference>